<proteinExistence type="predicted"/>
<comment type="caution">
    <text evidence="2">The sequence shown here is derived from an EMBL/GenBank/DDBJ whole genome shotgun (WGS) entry which is preliminary data.</text>
</comment>
<evidence type="ECO:0000256" key="1">
    <source>
        <dbReference type="SAM" id="MobiDB-lite"/>
    </source>
</evidence>
<sequence>MRTIPGDSPGRMAGRVLRSAKIGRQRGAPSGLRGLPWRLEQSDKSQTETSLPWRISEASLSGDPRRRRGRREMTFPASLAPTRANDEEPPTPTPACSSQTDPTWGN</sequence>
<feature type="region of interest" description="Disordered" evidence="1">
    <location>
        <begin position="1"/>
        <end position="106"/>
    </location>
</feature>
<keyword evidence="3" id="KW-1185">Reference proteome</keyword>
<evidence type="ECO:0000313" key="3">
    <source>
        <dbReference type="Proteomes" id="UP001221898"/>
    </source>
</evidence>
<evidence type="ECO:0000313" key="2">
    <source>
        <dbReference type="EMBL" id="KAJ8407443.1"/>
    </source>
</evidence>
<gene>
    <name evidence="2" type="ORF">AAFF_G00273000</name>
</gene>
<name>A0AAD7WSJ4_9TELE</name>
<accession>A0AAD7WSJ4</accession>
<protein>
    <submittedName>
        <fullName evidence="2">Uncharacterized protein</fullName>
    </submittedName>
</protein>
<organism evidence="2 3">
    <name type="scientific">Aldrovandia affinis</name>
    <dbReference type="NCBI Taxonomy" id="143900"/>
    <lineage>
        <taxon>Eukaryota</taxon>
        <taxon>Metazoa</taxon>
        <taxon>Chordata</taxon>
        <taxon>Craniata</taxon>
        <taxon>Vertebrata</taxon>
        <taxon>Euteleostomi</taxon>
        <taxon>Actinopterygii</taxon>
        <taxon>Neopterygii</taxon>
        <taxon>Teleostei</taxon>
        <taxon>Notacanthiformes</taxon>
        <taxon>Halosauridae</taxon>
        <taxon>Aldrovandia</taxon>
    </lineage>
</organism>
<dbReference type="EMBL" id="JAINUG010000038">
    <property type="protein sequence ID" value="KAJ8407443.1"/>
    <property type="molecule type" value="Genomic_DNA"/>
</dbReference>
<reference evidence="2" key="1">
    <citation type="journal article" date="2023" name="Science">
        <title>Genome structures resolve the early diversification of teleost fishes.</title>
        <authorList>
            <person name="Parey E."/>
            <person name="Louis A."/>
            <person name="Montfort J."/>
            <person name="Bouchez O."/>
            <person name="Roques C."/>
            <person name="Iampietro C."/>
            <person name="Lluch J."/>
            <person name="Castinel A."/>
            <person name="Donnadieu C."/>
            <person name="Desvignes T."/>
            <person name="Floi Bucao C."/>
            <person name="Jouanno E."/>
            <person name="Wen M."/>
            <person name="Mejri S."/>
            <person name="Dirks R."/>
            <person name="Jansen H."/>
            <person name="Henkel C."/>
            <person name="Chen W.J."/>
            <person name="Zahm M."/>
            <person name="Cabau C."/>
            <person name="Klopp C."/>
            <person name="Thompson A.W."/>
            <person name="Robinson-Rechavi M."/>
            <person name="Braasch I."/>
            <person name="Lecointre G."/>
            <person name="Bobe J."/>
            <person name="Postlethwait J.H."/>
            <person name="Berthelot C."/>
            <person name="Roest Crollius H."/>
            <person name="Guiguen Y."/>
        </authorList>
    </citation>
    <scope>NUCLEOTIDE SEQUENCE</scope>
    <source>
        <strain evidence="2">NC1722</strain>
    </source>
</reference>
<feature type="compositionally biased region" description="Polar residues" evidence="1">
    <location>
        <begin position="94"/>
        <end position="106"/>
    </location>
</feature>
<dbReference type="AlphaFoldDB" id="A0AAD7WSJ4"/>
<dbReference type="Proteomes" id="UP001221898">
    <property type="component" value="Unassembled WGS sequence"/>
</dbReference>